<feature type="non-terminal residue" evidence="3">
    <location>
        <position position="1"/>
    </location>
</feature>
<evidence type="ECO:0000313" key="3">
    <source>
        <dbReference type="EMBL" id="NXM70627.1"/>
    </source>
</evidence>
<protein>
    <submittedName>
        <fullName evidence="3">QRIC2 protein</fullName>
    </submittedName>
</protein>
<evidence type="ECO:0000259" key="2">
    <source>
        <dbReference type="Pfam" id="PF16043"/>
    </source>
</evidence>
<sequence length="157" mass="18001">DQELLQHMKATVSKIQGVCEELSFVSGNLQKDCDQKQKAIEMLSLSLERLQKEKADEENLLAAMDVKADKAALGSKVNCTQFEASMERLEERMQDMQGQVLSIKAHCNQIQQQLSNDKPDRQELKDFQEHVMETWQRSVKELRKEKAEHDSAAGIRK</sequence>
<dbReference type="Pfam" id="PF16043">
    <property type="entry name" value="DUF4795"/>
    <property type="match status" value="1"/>
</dbReference>
<accession>A0A7L1CX44</accession>
<gene>
    <name evidence="3" type="primary">Qrich2_0</name>
    <name evidence="3" type="ORF">SERLUN_R08776</name>
</gene>
<comment type="caution">
    <text evidence="3">The sequence shown here is derived from an EMBL/GenBank/DDBJ whole genome shotgun (WGS) entry which is preliminary data.</text>
</comment>
<feature type="coiled-coil region" evidence="1">
    <location>
        <begin position="33"/>
        <end position="152"/>
    </location>
</feature>
<organism evidence="3 4">
    <name type="scientific">Serilophus lunatus</name>
    <name type="common">silver-breasted broadbill</name>
    <dbReference type="NCBI Taxonomy" id="239386"/>
    <lineage>
        <taxon>Eukaryota</taxon>
        <taxon>Metazoa</taxon>
        <taxon>Chordata</taxon>
        <taxon>Craniata</taxon>
        <taxon>Vertebrata</taxon>
        <taxon>Euteleostomi</taxon>
        <taxon>Archelosauria</taxon>
        <taxon>Archosauria</taxon>
        <taxon>Dinosauria</taxon>
        <taxon>Saurischia</taxon>
        <taxon>Theropoda</taxon>
        <taxon>Coelurosauria</taxon>
        <taxon>Aves</taxon>
        <taxon>Neognathae</taxon>
        <taxon>Neoaves</taxon>
        <taxon>Telluraves</taxon>
        <taxon>Australaves</taxon>
        <taxon>Passeriformes</taxon>
        <taxon>Eurylaimidae</taxon>
        <taxon>Serilophus</taxon>
    </lineage>
</organism>
<dbReference type="Proteomes" id="UP000553648">
    <property type="component" value="Unassembled WGS sequence"/>
</dbReference>
<dbReference type="AlphaFoldDB" id="A0A7L1CX44"/>
<feature type="domain" description="DUF4795" evidence="2">
    <location>
        <begin position="1"/>
        <end position="157"/>
    </location>
</feature>
<keyword evidence="1" id="KW-0175">Coiled coil</keyword>
<dbReference type="OrthoDB" id="5981048at2759"/>
<evidence type="ECO:0000313" key="4">
    <source>
        <dbReference type="Proteomes" id="UP000553648"/>
    </source>
</evidence>
<proteinExistence type="predicted"/>
<reference evidence="3 4" key="1">
    <citation type="submission" date="2019-09" db="EMBL/GenBank/DDBJ databases">
        <title>Bird 10,000 Genomes (B10K) Project - Family phase.</title>
        <authorList>
            <person name="Zhang G."/>
        </authorList>
    </citation>
    <scope>NUCLEOTIDE SEQUENCE [LARGE SCALE GENOMIC DNA]</scope>
    <source>
        <strain evidence="3">B10K-DU-002-03</strain>
        <tissue evidence="3">Muscle</tissue>
    </source>
</reference>
<dbReference type="InterPro" id="IPR032013">
    <property type="entry name" value="DUF4795"/>
</dbReference>
<keyword evidence="4" id="KW-1185">Reference proteome</keyword>
<evidence type="ECO:0000256" key="1">
    <source>
        <dbReference type="SAM" id="Coils"/>
    </source>
</evidence>
<feature type="non-terminal residue" evidence="3">
    <location>
        <position position="157"/>
    </location>
</feature>
<dbReference type="PANTHER" id="PTHR46766:SF1">
    <property type="entry name" value="GLUTAMINE-RICH PROTEIN 2"/>
    <property type="match status" value="1"/>
</dbReference>
<dbReference type="SUPFAM" id="SSF46966">
    <property type="entry name" value="Spectrin repeat"/>
    <property type="match status" value="1"/>
</dbReference>
<dbReference type="PANTHER" id="PTHR46766">
    <property type="entry name" value="GLUTAMINE-RICH PROTEIN 2"/>
    <property type="match status" value="1"/>
</dbReference>
<dbReference type="EMBL" id="VXBA01002446">
    <property type="protein sequence ID" value="NXM70627.1"/>
    <property type="molecule type" value="Genomic_DNA"/>
</dbReference>
<name>A0A7L1CX44_9PASS</name>